<protein>
    <submittedName>
        <fullName evidence="1">DNA-directed DNA polymerase</fullName>
    </submittedName>
</protein>
<reference evidence="1 2" key="1">
    <citation type="journal article" date="2015" name="Nature">
        <title>rRNA introns, odd ribosomes, and small enigmatic genomes across a large radiation of phyla.</title>
        <authorList>
            <person name="Brown C.T."/>
            <person name="Hug L.A."/>
            <person name="Thomas B.C."/>
            <person name="Sharon I."/>
            <person name="Castelle C.J."/>
            <person name="Singh A."/>
            <person name="Wilkins M.J."/>
            <person name="Williams K.H."/>
            <person name="Banfield J.F."/>
        </authorList>
    </citation>
    <scope>NUCLEOTIDE SEQUENCE [LARGE SCALE GENOMIC DNA]</scope>
</reference>
<dbReference type="GO" id="GO:0003887">
    <property type="term" value="F:DNA-directed DNA polymerase activity"/>
    <property type="evidence" value="ECO:0007669"/>
    <property type="project" value="UniProtKB-KW"/>
</dbReference>
<gene>
    <name evidence="1" type="ORF">UU50_C0003G0027</name>
</gene>
<dbReference type="SUPFAM" id="SSF52540">
    <property type="entry name" value="P-loop containing nucleoside triphosphate hydrolases"/>
    <property type="match status" value="1"/>
</dbReference>
<dbReference type="PANTHER" id="PTHR11669:SF8">
    <property type="entry name" value="DNA POLYMERASE III SUBUNIT DELTA"/>
    <property type="match status" value="1"/>
</dbReference>
<keyword evidence="1" id="KW-0548">Nucleotidyltransferase</keyword>
<dbReference type="AlphaFoldDB" id="A0A0G0YH98"/>
<keyword evidence="1" id="KW-0808">Transferase</keyword>
<dbReference type="PANTHER" id="PTHR11669">
    <property type="entry name" value="REPLICATION FACTOR C / DNA POLYMERASE III GAMMA-TAU SUBUNIT"/>
    <property type="match status" value="1"/>
</dbReference>
<sequence>MDQRFSTILGHEKQIAYLRSILDSGHCGQAYCFTGTKGLGKATLAKEFSALLLGLEPSKLHTSTNVTIVGEGINNQDESSISVDEIRELRSTLSLSTLGGGRKIAIIDNADAMTKSAQNALLKTLEEPSKDTVIILIAHNPQNLLETIRSRVATISFHSLPIVEIAGELKDRLTLSQDRADFLAQLSMGRPGVAFACIDEQTCTELETDANEALEFLQSPLYKRMVLVEKITKQKDGREQKVQSMIELWRMWLHEALLVLIDARDSKYVLPLAKSHSAESLRKALCALNQSQRAIDHNVNLALSLQFFASSF</sequence>
<accession>A0A0G0YH98</accession>
<name>A0A0G0YH98_9BACT</name>
<dbReference type="Gene3D" id="3.40.50.300">
    <property type="entry name" value="P-loop containing nucleotide triphosphate hydrolases"/>
    <property type="match status" value="1"/>
</dbReference>
<proteinExistence type="predicted"/>
<dbReference type="PATRIC" id="fig|1618983.3.peg.158"/>
<evidence type="ECO:0000313" key="1">
    <source>
        <dbReference type="EMBL" id="KKR99722.1"/>
    </source>
</evidence>
<dbReference type="GO" id="GO:0006261">
    <property type="term" value="P:DNA-templated DNA replication"/>
    <property type="evidence" value="ECO:0007669"/>
    <property type="project" value="TreeGrafter"/>
</dbReference>
<dbReference type="EMBL" id="LCAW01000003">
    <property type="protein sequence ID" value="KKR99722.1"/>
    <property type="molecule type" value="Genomic_DNA"/>
</dbReference>
<organism evidence="1 2">
    <name type="scientific">Candidatus Uhrbacteria bacterium GW2011_GWC1_41_20</name>
    <dbReference type="NCBI Taxonomy" id="1618983"/>
    <lineage>
        <taxon>Bacteria</taxon>
        <taxon>Candidatus Uhriibacteriota</taxon>
    </lineage>
</organism>
<dbReference type="Pfam" id="PF13177">
    <property type="entry name" value="DNA_pol3_delta2"/>
    <property type="match status" value="1"/>
</dbReference>
<comment type="caution">
    <text evidence="1">The sequence shown here is derived from an EMBL/GenBank/DDBJ whole genome shotgun (WGS) entry which is preliminary data.</text>
</comment>
<dbReference type="InterPro" id="IPR027417">
    <property type="entry name" value="P-loop_NTPase"/>
</dbReference>
<evidence type="ECO:0000313" key="2">
    <source>
        <dbReference type="Proteomes" id="UP000033930"/>
    </source>
</evidence>
<keyword evidence="1" id="KW-0239">DNA-directed DNA polymerase</keyword>
<dbReference type="InterPro" id="IPR050238">
    <property type="entry name" value="DNA_Rep/Repair_Clamp_Loader"/>
</dbReference>
<dbReference type="Proteomes" id="UP000033930">
    <property type="component" value="Unassembled WGS sequence"/>
</dbReference>